<organism evidence="2 3">
    <name type="scientific">Pallidibacillus thermolactis</name>
    <dbReference type="NCBI Taxonomy" id="251051"/>
    <lineage>
        <taxon>Bacteria</taxon>
        <taxon>Bacillati</taxon>
        <taxon>Bacillota</taxon>
        <taxon>Bacilli</taxon>
        <taxon>Bacillales</taxon>
        <taxon>Bacillaceae</taxon>
        <taxon>Pallidibacillus</taxon>
    </lineage>
</organism>
<keyword evidence="3" id="KW-1185">Reference proteome</keyword>
<sequence>MSEHLEIEFKNILTKEEFIKLQKYFSVSDNDFFCQHNDYFDTENFALKQLGCALRIRRKNGNYELTLKEPREVGLLETNEEIREEERKMLIEQKQFPEGKIAERLSELQIPLEQITYFGTLKTDRKELQYCDGVLVLDKSYYLNIVDYEIEYEVENYETGLKHFNNLLHALHIPKRKTLNKIQRFYNRKIELQNGASKEV</sequence>
<dbReference type="Gene3D" id="2.40.320.10">
    <property type="entry name" value="Hypothetical Protein Pfu-838710-001"/>
    <property type="match status" value="1"/>
</dbReference>
<dbReference type="SUPFAM" id="SSF55154">
    <property type="entry name" value="CYTH-like phosphatases"/>
    <property type="match status" value="1"/>
</dbReference>
<evidence type="ECO:0000313" key="2">
    <source>
        <dbReference type="EMBL" id="MCU9594851.1"/>
    </source>
</evidence>
<gene>
    <name evidence="2" type="ORF">OEV82_10425</name>
</gene>
<dbReference type="InterPro" id="IPR023577">
    <property type="entry name" value="CYTH_domain"/>
</dbReference>
<accession>A0ABT2WHA1</accession>
<proteinExistence type="predicted"/>
<dbReference type="InterPro" id="IPR033469">
    <property type="entry name" value="CYTH-like_dom_sf"/>
</dbReference>
<evidence type="ECO:0000313" key="3">
    <source>
        <dbReference type="Proteomes" id="UP001208656"/>
    </source>
</evidence>
<dbReference type="PIRSF" id="PIRSF012526">
    <property type="entry name" value="CYTH_UCP012526"/>
    <property type="match status" value="1"/>
</dbReference>
<dbReference type="CDD" id="cd07762">
    <property type="entry name" value="CYTH-like_Pase_1"/>
    <property type="match status" value="1"/>
</dbReference>
<dbReference type="Pfam" id="PF01928">
    <property type="entry name" value="CYTH"/>
    <property type="match status" value="1"/>
</dbReference>
<comment type="caution">
    <text evidence="2">The sequence shown here is derived from an EMBL/GenBank/DDBJ whole genome shotgun (WGS) entry which is preliminary data.</text>
</comment>
<evidence type="ECO:0000259" key="1">
    <source>
        <dbReference type="PROSITE" id="PS51707"/>
    </source>
</evidence>
<name>A0ABT2WHA1_9BACI</name>
<feature type="domain" description="CYTH" evidence="1">
    <location>
        <begin position="4"/>
        <end position="192"/>
    </location>
</feature>
<dbReference type="EMBL" id="JAOUSE010000031">
    <property type="protein sequence ID" value="MCU9594851.1"/>
    <property type="molecule type" value="Genomic_DNA"/>
</dbReference>
<dbReference type="Proteomes" id="UP001208656">
    <property type="component" value="Unassembled WGS sequence"/>
</dbReference>
<dbReference type="PROSITE" id="PS51707">
    <property type="entry name" value="CYTH"/>
    <property type="match status" value="1"/>
</dbReference>
<protein>
    <submittedName>
        <fullName evidence="2">CYTH domain-containing protein</fullName>
    </submittedName>
</protein>
<dbReference type="InterPro" id="IPR009195">
    <property type="entry name" value="Uncharacterised_YjbK"/>
</dbReference>
<reference evidence="2 3" key="1">
    <citation type="submission" date="2022-10" db="EMBL/GenBank/DDBJ databases">
        <title>Description of Fervidibacillus gen. nov. in the family Fervidibacillaceae fam. nov. with two species, Fervidibacillus albus sp. nov., and Fervidibacillus halotolerans sp. nov., isolated from tidal flat sediments.</title>
        <authorList>
            <person name="Kwon K.K."/>
            <person name="Yang S.-H."/>
        </authorList>
    </citation>
    <scope>NUCLEOTIDE SEQUENCE [LARGE SCALE GENOMIC DNA]</scope>
    <source>
        <strain evidence="2 3">DSM 23332</strain>
    </source>
</reference>
<dbReference type="RefSeq" id="WP_173661673.1">
    <property type="nucleotide sequence ID" value="NZ_JAOUSE010000031.1"/>
</dbReference>
<dbReference type="SMART" id="SM01118">
    <property type="entry name" value="CYTH"/>
    <property type="match status" value="1"/>
</dbReference>